<organism evidence="1 2">
    <name type="scientific">Prunus dulcis</name>
    <name type="common">Almond</name>
    <name type="synonym">Amygdalus dulcis</name>
    <dbReference type="NCBI Taxonomy" id="3755"/>
    <lineage>
        <taxon>Eukaryota</taxon>
        <taxon>Viridiplantae</taxon>
        <taxon>Streptophyta</taxon>
        <taxon>Embryophyta</taxon>
        <taxon>Tracheophyta</taxon>
        <taxon>Spermatophyta</taxon>
        <taxon>Magnoliopsida</taxon>
        <taxon>eudicotyledons</taxon>
        <taxon>Gunneridae</taxon>
        <taxon>Pentapetalae</taxon>
        <taxon>rosids</taxon>
        <taxon>fabids</taxon>
        <taxon>Rosales</taxon>
        <taxon>Rosaceae</taxon>
        <taxon>Amygdaloideae</taxon>
        <taxon>Amygdaleae</taxon>
        <taxon>Prunus</taxon>
    </lineage>
</organism>
<feature type="non-terminal residue" evidence="1">
    <location>
        <position position="103"/>
    </location>
</feature>
<reference evidence="2" key="1">
    <citation type="journal article" date="2020" name="Plant J.">
        <title>Transposons played a major role in the diversification between the closely related almond and peach genomes: results from the almond genome sequence.</title>
        <authorList>
            <person name="Alioto T."/>
            <person name="Alexiou K.G."/>
            <person name="Bardil A."/>
            <person name="Barteri F."/>
            <person name="Castanera R."/>
            <person name="Cruz F."/>
            <person name="Dhingra A."/>
            <person name="Duval H."/>
            <person name="Fernandez I Marti A."/>
            <person name="Frias L."/>
            <person name="Galan B."/>
            <person name="Garcia J.L."/>
            <person name="Howad W."/>
            <person name="Gomez-Garrido J."/>
            <person name="Gut M."/>
            <person name="Julca I."/>
            <person name="Morata J."/>
            <person name="Puigdomenech P."/>
            <person name="Ribeca P."/>
            <person name="Rubio Cabetas M.J."/>
            <person name="Vlasova A."/>
            <person name="Wirthensohn M."/>
            <person name="Garcia-Mas J."/>
            <person name="Gabaldon T."/>
            <person name="Casacuberta J.M."/>
            <person name="Arus P."/>
        </authorList>
    </citation>
    <scope>NUCLEOTIDE SEQUENCE [LARGE SCALE GENOMIC DNA]</scope>
    <source>
        <strain evidence="2">cv. Texas</strain>
    </source>
</reference>
<dbReference type="InParanoid" id="A0A5E4FN60"/>
<proteinExistence type="predicted"/>
<name>A0A5E4FN60_PRUDU</name>
<feature type="non-terminal residue" evidence="1">
    <location>
        <position position="1"/>
    </location>
</feature>
<gene>
    <name evidence="1" type="ORF">ALMOND_2B017651</name>
</gene>
<protein>
    <submittedName>
        <fullName evidence="1">PREDICTED: transposon</fullName>
    </submittedName>
</protein>
<dbReference type="EMBL" id="CABIKO010000149">
    <property type="protein sequence ID" value="VVA28788.1"/>
    <property type="molecule type" value="Genomic_DNA"/>
</dbReference>
<dbReference type="AlphaFoldDB" id="A0A5E4FN60"/>
<evidence type="ECO:0000313" key="1">
    <source>
        <dbReference type="EMBL" id="VVA28788.1"/>
    </source>
</evidence>
<evidence type="ECO:0000313" key="2">
    <source>
        <dbReference type="Proteomes" id="UP000327085"/>
    </source>
</evidence>
<dbReference type="Gramene" id="VVA28788">
    <property type="protein sequence ID" value="VVA28788"/>
    <property type="gene ID" value="Prudul26B017651"/>
</dbReference>
<sequence>IYSINCGRELIFMNNDRNKIRVVCEEGCLFVIHASSVSGSTYLQVKTFNPTHVCSKGTKNIHATAAWLAERYSGKLRLNPNWTGSSFAEQVHQDYGYRPSRAT</sequence>
<accession>A0A5E4FN60</accession>
<dbReference type="OMA" id="MEHKCSE"/>
<dbReference type="Proteomes" id="UP000327085">
    <property type="component" value="Chromosome 4"/>
</dbReference>